<accession>A0A4Y2UP73</accession>
<gene>
    <name evidence="1" type="ORF">AVEN_217550_1</name>
</gene>
<name>A0A4Y2UP73_ARAVE</name>
<evidence type="ECO:0000313" key="2">
    <source>
        <dbReference type="Proteomes" id="UP000499080"/>
    </source>
</evidence>
<protein>
    <submittedName>
        <fullName evidence="1">Uncharacterized protein</fullName>
    </submittedName>
</protein>
<dbReference type="Proteomes" id="UP000499080">
    <property type="component" value="Unassembled WGS sequence"/>
</dbReference>
<reference evidence="1 2" key="1">
    <citation type="journal article" date="2019" name="Sci. Rep.">
        <title>Orb-weaving spider Araneus ventricosus genome elucidates the spidroin gene catalogue.</title>
        <authorList>
            <person name="Kono N."/>
            <person name="Nakamura H."/>
            <person name="Ohtoshi R."/>
            <person name="Moran D.A.P."/>
            <person name="Shinohara A."/>
            <person name="Yoshida Y."/>
            <person name="Fujiwara M."/>
            <person name="Mori M."/>
            <person name="Tomita M."/>
            <person name="Arakawa K."/>
        </authorList>
    </citation>
    <scope>NUCLEOTIDE SEQUENCE [LARGE SCALE GENOMIC DNA]</scope>
</reference>
<dbReference type="AlphaFoldDB" id="A0A4Y2UP73"/>
<evidence type="ECO:0000313" key="1">
    <source>
        <dbReference type="EMBL" id="GBO13476.1"/>
    </source>
</evidence>
<sequence length="98" mass="11506">MKEDRYHSSDTEVSILTAIIDHGLNPPEGGKYWHRCEGNSSPHHNYTHVQEGEPVYLSCSFNPRYSWFPQMGERRTRLGILDVCTYIYILKEVTRLNY</sequence>
<dbReference type="EMBL" id="BGPR01037787">
    <property type="protein sequence ID" value="GBO13476.1"/>
    <property type="molecule type" value="Genomic_DNA"/>
</dbReference>
<organism evidence="1 2">
    <name type="scientific">Araneus ventricosus</name>
    <name type="common">Orbweaver spider</name>
    <name type="synonym">Epeira ventricosa</name>
    <dbReference type="NCBI Taxonomy" id="182803"/>
    <lineage>
        <taxon>Eukaryota</taxon>
        <taxon>Metazoa</taxon>
        <taxon>Ecdysozoa</taxon>
        <taxon>Arthropoda</taxon>
        <taxon>Chelicerata</taxon>
        <taxon>Arachnida</taxon>
        <taxon>Araneae</taxon>
        <taxon>Araneomorphae</taxon>
        <taxon>Entelegynae</taxon>
        <taxon>Araneoidea</taxon>
        <taxon>Araneidae</taxon>
        <taxon>Araneus</taxon>
    </lineage>
</organism>
<keyword evidence="2" id="KW-1185">Reference proteome</keyword>
<comment type="caution">
    <text evidence="1">The sequence shown here is derived from an EMBL/GenBank/DDBJ whole genome shotgun (WGS) entry which is preliminary data.</text>
</comment>
<proteinExistence type="predicted"/>